<accession>A0A6A3C3X2</accession>
<feature type="domain" description="RNase H type-1" evidence="1">
    <location>
        <begin position="45"/>
        <end position="107"/>
    </location>
</feature>
<dbReference type="InterPro" id="IPR002156">
    <property type="entry name" value="RNaseH_domain"/>
</dbReference>
<dbReference type="EMBL" id="VEPZ02000502">
    <property type="protein sequence ID" value="KAE8723885.1"/>
    <property type="molecule type" value="Genomic_DNA"/>
</dbReference>
<comment type="caution">
    <text evidence="2">The sequence shown here is derived from an EMBL/GenBank/DDBJ whole genome shotgun (WGS) entry which is preliminary data.</text>
</comment>
<dbReference type="GO" id="GO:0003676">
    <property type="term" value="F:nucleic acid binding"/>
    <property type="evidence" value="ECO:0007669"/>
    <property type="project" value="InterPro"/>
</dbReference>
<evidence type="ECO:0000313" key="2">
    <source>
        <dbReference type="EMBL" id="KAE8723885.1"/>
    </source>
</evidence>
<sequence>MFVSILWCLWTRRNKFIFDSGFIESESILQRGRRLCEESVRARVVMNGVTRRAACGGVICDSNGSWAMGFEGFWVLFRVDAELWGVYEGLSVTWALDIKAVEVETDNR</sequence>
<keyword evidence="3" id="KW-1185">Reference proteome</keyword>
<dbReference type="GO" id="GO:0004523">
    <property type="term" value="F:RNA-DNA hybrid ribonuclease activity"/>
    <property type="evidence" value="ECO:0007669"/>
    <property type="project" value="InterPro"/>
</dbReference>
<proteinExistence type="predicted"/>
<protein>
    <recommendedName>
        <fullName evidence="1">RNase H type-1 domain-containing protein</fullName>
    </recommendedName>
</protein>
<dbReference type="Proteomes" id="UP000436088">
    <property type="component" value="Unassembled WGS sequence"/>
</dbReference>
<evidence type="ECO:0000259" key="1">
    <source>
        <dbReference type="Pfam" id="PF13456"/>
    </source>
</evidence>
<dbReference type="Pfam" id="PF13456">
    <property type="entry name" value="RVT_3"/>
    <property type="match status" value="1"/>
</dbReference>
<gene>
    <name evidence="2" type="ORF">F3Y22_tig00011662pilonHSYRG00061</name>
</gene>
<name>A0A6A3C3X2_HIBSY</name>
<dbReference type="AlphaFoldDB" id="A0A6A3C3X2"/>
<organism evidence="2 3">
    <name type="scientific">Hibiscus syriacus</name>
    <name type="common">Rose of Sharon</name>
    <dbReference type="NCBI Taxonomy" id="106335"/>
    <lineage>
        <taxon>Eukaryota</taxon>
        <taxon>Viridiplantae</taxon>
        <taxon>Streptophyta</taxon>
        <taxon>Embryophyta</taxon>
        <taxon>Tracheophyta</taxon>
        <taxon>Spermatophyta</taxon>
        <taxon>Magnoliopsida</taxon>
        <taxon>eudicotyledons</taxon>
        <taxon>Gunneridae</taxon>
        <taxon>Pentapetalae</taxon>
        <taxon>rosids</taxon>
        <taxon>malvids</taxon>
        <taxon>Malvales</taxon>
        <taxon>Malvaceae</taxon>
        <taxon>Malvoideae</taxon>
        <taxon>Hibiscus</taxon>
    </lineage>
</organism>
<reference evidence="2" key="1">
    <citation type="submission" date="2019-09" db="EMBL/GenBank/DDBJ databases">
        <title>Draft genome information of white flower Hibiscus syriacus.</title>
        <authorList>
            <person name="Kim Y.-M."/>
        </authorList>
    </citation>
    <scope>NUCLEOTIDE SEQUENCE [LARGE SCALE GENOMIC DNA]</scope>
    <source>
        <strain evidence="2">YM2019G1</strain>
    </source>
</reference>
<evidence type="ECO:0000313" key="3">
    <source>
        <dbReference type="Proteomes" id="UP000436088"/>
    </source>
</evidence>